<evidence type="ECO:0000256" key="5">
    <source>
        <dbReference type="SAM" id="SignalP"/>
    </source>
</evidence>
<evidence type="ECO:0000256" key="1">
    <source>
        <dbReference type="ARBA" id="ARBA00004196"/>
    </source>
</evidence>
<feature type="domain" description="Ionotropic glutamate receptor C-terminal" evidence="7">
    <location>
        <begin position="46"/>
        <end position="262"/>
    </location>
</feature>
<keyword evidence="3 5" id="KW-0732">Signal</keyword>
<dbReference type="SUPFAM" id="SSF53850">
    <property type="entry name" value="Periplasmic binding protein-like II"/>
    <property type="match status" value="1"/>
</dbReference>
<dbReference type="PANTHER" id="PTHR35936">
    <property type="entry name" value="MEMBRANE-BOUND LYTIC MUREIN TRANSGLYCOSYLASE F"/>
    <property type="match status" value="1"/>
</dbReference>
<dbReference type="GO" id="GO:0015276">
    <property type="term" value="F:ligand-gated monoatomic ion channel activity"/>
    <property type="evidence" value="ECO:0007669"/>
    <property type="project" value="InterPro"/>
</dbReference>
<dbReference type="CDD" id="cd13713">
    <property type="entry name" value="PBP2_Cystine_like_1"/>
    <property type="match status" value="1"/>
</dbReference>
<dbReference type="RefSeq" id="WP_036689356.1">
    <property type="nucleotide sequence ID" value="NZ_JNVM01000024.1"/>
</dbReference>
<dbReference type="Proteomes" id="UP000028123">
    <property type="component" value="Unassembled WGS sequence"/>
</dbReference>
<feature type="chain" id="PRO_5038966159" evidence="5">
    <location>
        <begin position="21"/>
        <end position="267"/>
    </location>
</feature>
<keyword evidence="9" id="KW-1185">Reference proteome</keyword>
<dbReference type="PROSITE" id="PS51257">
    <property type="entry name" value="PROKAR_LIPOPROTEIN"/>
    <property type="match status" value="1"/>
</dbReference>
<evidence type="ECO:0000313" key="9">
    <source>
        <dbReference type="Proteomes" id="UP000028123"/>
    </source>
</evidence>
<feature type="domain" description="Solute-binding protein family 3/N-terminal" evidence="6">
    <location>
        <begin position="44"/>
        <end position="263"/>
    </location>
</feature>
<dbReference type="EMBL" id="JNVM01000024">
    <property type="protein sequence ID" value="KEQ23224.1"/>
    <property type="molecule type" value="Genomic_DNA"/>
</dbReference>
<name>A0A081NXQ1_9BACL</name>
<protein>
    <submittedName>
        <fullName evidence="8">ABC transporter substrate-binding protein</fullName>
    </submittedName>
</protein>
<dbReference type="InterPro" id="IPR018313">
    <property type="entry name" value="SBP_3_CS"/>
</dbReference>
<comment type="subcellular location">
    <subcellularLocation>
        <location evidence="1">Cell envelope</location>
    </subcellularLocation>
</comment>
<dbReference type="PROSITE" id="PS01039">
    <property type="entry name" value="SBP_BACTERIAL_3"/>
    <property type="match status" value="1"/>
</dbReference>
<evidence type="ECO:0000256" key="2">
    <source>
        <dbReference type="ARBA" id="ARBA00010333"/>
    </source>
</evidence>
<comment type="similarity">
    <text evidence="2 4">Belongs to the bacterial solute-binding protein 3 family.</text>
</comment>
<accession>A0A081NXQ1</accession>
<feature type="signal peptide" evidence="5">
    <location>
        <begin position="1"/>
        <end position="20"/>
    </location>
</feature>
<evidence type="ECO:0000256" key="3">
    <source>
        <dbReference type="ARBA" id="ARBA00022729"/>
    </source>
</evidence>
<dbReference type="SMART" id="SM00079">
    <property type="entry name" value="PBPe"/>
    <property type="match status" value="1"/>
</dbReference>
<comment type="caution">
    <text evidence="8">The sequence shown here is derived from an EMBL/GenBank/DDBJ whole genome shotgun (WGS) entry which is preliminary data.</text>
</comment>
<dbReference type="InterPro" id="IPR001320">
    <property type="entry name" value="Iontro_rcpt_C"/>
</dbReference>
<dbReference type="Gene3D" id="3.40.190.10">
    <property type="entry name" value="Periplasmic binding protein-like II"/>
    <property type="match status" value="2"/>
</dbReference>
<dbReference type="GO" id="GO:0016020">
    <property type="term" value="C:membrane"/>
    <property type="evidence" value="ECO:0007669"/>
    <property type="project" value="InterPro"/>
</dbReference>
<organism evidence="8 9">
    <name type="scientific">Paenibacillus tyrfis</name>
    <dbReference type="NCBI Taxonomy" id="1501230"/>
    <lineage>
        <taxon>Bacteria</taxon>
        <taxon>Bacillati</taxon>
        <taxon>Bacillota</taxon>
        <taxon>Bacilli</taxon>
        <taxon>Bacillales</taxon>
        <taxon>Paenibacillaceae</taxon>
        <taxon>Paenibacillus</taxon>
    </lineage>
</organism>
<dbReference type="Pfam" id="PF00497">
    <property type="entry name" value="SBP_bac_3"/>
    <property type="match status" value="1"/>
</dbReference>
<reference evidence="8 9" key="1">
    <citation type="submission" date="2014-06" db="EMBL/GenBank/DDBJ databases">
        <title>Draft genome sequence of Paenibacillus sp. MSt1.</title>
        <authorList>
            <person name="Aw Y.K."/>
            <person name="Ong K.S."/>
            <person name="Gan H.M."/>
            <person name="Lee S.M."/>
        </authorList>
    </citation>
    <scope>NUCLEOTIDE SEQUENCE [LARGE SCALE GENOMIC DNA]</scope>
    <source>
        <strain evidence="8 9">MSt1</strain>
    </source>
</reference>
<dbReference type="InterPro" id="IPR001638">
    <property type="entry name" value="Solute-binding_3/MltF_N"/>
</dbReference>
<evidence type="ECO:0000259" key="6">
    <source>
        <dbReference type="SMART" id="SM00062"/>
    </source>
</evidence>
<dbReference type="OrthoDB" id="9775197at2"/>
<dbReference type="SMART" id="SM00062">
    <property type="entry name" value="PBPb"/>
    <property type="match status" value="1"/>
</dbReference>
<dbReference type="AlphaFoldDB" id="A0A081NXQ1"/>
<gene>
    <name evidence="8" type="ORF">ET33_17870</name>
</gene>
<evidence type="ECO:0000259" key="7">
    <source>
        <dbReference type="SMART" id="SM00079"/>
    </source>
</evidence>
<evidence type="ECO:0000313" key="8">
    <source>
        <dbReference type="EMBL" id="KEQ23224.1"/>
    </source>
</evidence>
<dbReference type="GO" id="GO:0030313">
    <property type="term" value="C:cell envelope"/>
    <property type="evidence" value="ECO:0007669"/>
    <property type="project" value="UniProtKB-SubCell"/>
</dbReference>
<evidence type="ECO:0000256" key="4">
    <source>
        <dbReference type="RuleBase" id="RU003744"/>
    </source>
</evidence>
<sequence length="267" mass="28863">MKKGMIVSLLSMLVGAMLLAGCASTGNTPSAASADGKDSGQVKAFHFAMSGLYKPFNYKENGNLVGFDVEFGSELAKKMGVKAEPVTNPWETIIPGLLSKKYDAILGSMAITPERQKTVSFTTPYYRSGAQIFVAKTNETIKSANDLKGKKIGVLKASLFKSLAAERTDAGNITEYDSDLTALLDLPTGRVDAVITDDLVGFRMIKESATAIKAVGEPLTMQEMGIAVRKEDQALLDQLNKAIDEMVKDGTYDKLSEKWFGKNILQK</sequence>
<dbReference type="eggNOG" id="COG0834">
    <property type="taxonomic scope" value="Bacteria"/>
</dbReference>
<dbReference type="PANTHER" id="PTHR35936:SF34">
    <property type="entry name" value="ABC TRANSPORTER EXTRACELLULAR-BINDING PROTEIN YCKB-RELATED"/>
    <property type="match status" value="1"/>
</dbReference>
<proteinExistence type="inferred from homology"/>